<dbReference type="HOGENOM" id="CLU_2100703_0_0_1"/>
<evidence type="ECO:0000313" key="3">
    <source>
        <dbReference type="Proteomes" id="UP000026961"/>
    </source>
</evidence>
<reference evidence="2" key="2">
    <citation type="submission" date="2018-05" db="EMBL/GenBank/DDBJ databases">
        <title>OgluRS3 (Oryza glumaepatula Reference Sequence Version 3).</title>
        <authorList>
            <person name="Zhang J."/>
            <person name="Kudrna D."/>
            <person name="Lee S."/>
            <person name="Talag J."/>
            <person name="Welchert J."/>
            <person name="Wing R.A."/>
        </authorList>
    </citation>
    <scope>NUCLEOTIDE SEQUENCE [LARGE SCALE GENOMIC DNA]</scope>
</reference>
<sequence>MATVRSLLEEGAAGDGDGSGEQGKQQGAGPAFAYASRGLRRCRSPSYRTFLSSPAGAPPVLLPSLSHQLSSFSAMTKIVGMLGPKLRSVDTISSCLKASMSVVPWSGGLLPRLLPT</sequence>
<accession>A0A0E0B7W4</accession>
<dbReference type="EnsemblPlants" id="OGLUM10G02430.1">
    <property type="protein sequence ID" value="OGLUM10G02430.1"/>
    <property type="gene ID" value="OGLUM10G02430"/>
</dbReference>
<dbReference type="Gramene" id="OGLUM10G02430.1">
    <property type="protein sequence ID" value="OGLUM10G02430.1"/>
    <property type="gene ID" value="OGLUM10G02430"/>
</dbReference>
<feature type="region of interest" description="Disordered" evidence="1">
    <location>
        <begin position="1"/>
        <end position="30"/>
    </location>
</feature>
<dbReference type="AlphaFoldDB" id="A0A0E0B7W4"/>
<protein>
    <submittedName>
        <fullName evidence="2">Uncharacterized protein</fullName>
    </submittedName>
</protein>
<keyword evidence="3" id="KW-1185">Reference proteome</keyword>
<proteinExistence type="predicted"/>
<organism evidence="2">
    <name type="scientific">Oryza glumipatula</name>
    <dbReference type="NCBI Taxonomy" id="40148"/>
    <lineage>
        <taxon>Eukaryota</taxon>
        <taxon>Viridiplantae</taxon>
        <taxon>Streptophyta</taxon>
        <taxon>Embryophyta</taxon>
        <taxon>Tracheophyta</taxon>
        <taxon>Spermatophyta</taxon>
        <taxon>Magnoliopsida</taxon>
        <taxon>Liliopsida</taxon>
        <taxon>Poales</taxon>
        <taxon>Poaceae</taxon>
        <taxon>BOP clade</taxon>
        <taxon>Oryzoideae</taxon>
        <taxon>Oryzeae</taxon>
        <taxon>Oryzinae</taxon>
        <taxon>Oryza</taxon>
    </lineage>
</organism>
<name>A0A0E0B7W4_9ORYZ</name>
<reference evidence="2" key="1">
    <citation type="submission" date="2015-04" db="UniProtKB">
        <authorList>
            <consortium name="EnsemblPlants"/>
        </authorList>
    </citation>
    <scope>IDENTIFICATION</scope>
</reference>
<evidence type="ECO:0000256" key="1">
    <source>
        <dbReference type="SAM" id="MobiDB-lite"/>
    </source>
</evidence>
<dbReference type="Proteomes" id="UP000026961">
    <property type="component" value="Chromosome 10"/>
</dbReference>
<evidence type="ECO:0000313" key="2">
    <source>
        <dbReference type="EnsemblPlants" id="OGLUM10G02430.1"/>
    </source>
</evidence>